<organism evidence="1">
    <name type="scientific">Anguilla anguilla</name>
    <name type="common">European freshwater eel</name>
    <name type="synonym">Muraena anguilla</name>
    <dbReference type="NCBI Taxonomy" id="7936"/>
    <lineage>
        <taxon>Eukaryota</taxon>
        <taxon>Metazoa</taxon>
        <taxon>Chordata</taxon>
        <taxon>Craniata</taxon>
        <taxon>Vertebrata</taxon>
        <taxon>Euteleostomi</taxon>
        <taxon>Actinopterygii</taxon>
        <taxon>Neopterygii</taxon>
        <taxon>Teleostei</taxon>
        <taxon>Anguilliformes</taxon>
        <taxon>Anguillidae</taxon>
        <taxon>Anguilla</taxon>
    </lineage>
</organism>
<protein>
    <submittedName>
        <fullName evidence="1">Uncharacterized protein</fullName>
    </submittedName>
</protein>
<sequence>MRNTTCNPFLCRHHHHHH</sequence>
<reference evidence="1" key="2">
    <citation type="journal article" date="2015" name="Fish Shellfish Immunol.">
        <title>Early steps in the European eel (Anguilla anguilla)-Vibrio vulnificus interaction in the gills: Role of the RtxA13 toxin.</title>
        <authorList>
            <person name="Callol A."/>
            <person name="Pajuelo D."/>
            <person name="Ebbesson L."/>
            <person name="Teles M."/>
            <person name="MacKenzie S."/>
            <person name="Amaro C."/>
        </authorList>
    </citation>
    <scope>NUCLEOTIDE SEQUENCE</scope>
</reference>
<evidence type="ECO:0000313" key="1">
    <source>
        <dbReference type="EMBL" id="JAH03801.1"/>
    </source>
</evidence>
<name>A0A0E9PGR9_ANGAN</name>
<accession>A0A0E9PGR9</accession>
<reference evidence="1" key="1">
    <citation type="submission" date="2014-11" db="EMBL/GenBank/DDBJ databases">
        <authorList>
            <person name="Amaro Gonzalez C."/>
        </authorList>
    </citation>
    <scope>NUCLEOTIDE SEQUENCE</scope>
</reference>
<dbReference type="EMBL" id="GBXM01104776">
    <property type="protein sequence ID" value="JAH03801.1"/>
    <property type="molecule type" value="Transcribed_RNA"/>
</dbReference>
<proteinExistence type="predicted"/>
<dbReference type="AlphaFoldDB" id="A0A0E9PGR9"/>